<feature type="region of interest" description="Disordered" evidence="1">
    <location>
        <begin position="1"/>
        <end position="22"/>
    </location>
</feature>
<dbReference type="PANTHER" id="PTHR22674">
    <property type="entry name" value="NTPASE, KAP FAMILY P-LOOP DOMAIN-CONTAINING 1"/>
    <property type="match status" value="1"/>
</dbReference>
<dbReference type="Pfam" id="PF07693">
    <property type="entry name" value="KAP_NTPase"/>
    <property type="match status" value="1"/>
</dbReference>
<dbReference type="KEGG" id="geo:Geob_2587"/>
<dbReference type="Gene3D" id="3.40.50.300">
    <property type="entry name" value="P-loop containing nucleotide triphosphate hydrolases"/>
    <property type="match status" value="1"/>
</dbReference>
<evidence type="ECO:0000256" key="1">
    <source>
        <dbReference type="SAM" id="MobiDB-lite"/>
    </source>
</evidence>
<sequence length="713" mass="81560">MKSFHSDLPINGDHETPDRLNRSEYSTRIANSLVLSQESAGVVISIEGKWGYGKSSTINLIKKELRADSSNNPIIFDFNPWLVGNASNLVQEFLVQFASAIGTSDRAKETQDAAKQLLAYSQIFTVLKWVPGAEPWASLVEKGFGTAASKIGKLKELSIEKRKESVIGALKELKRPIIVFIDDLDRLPPDEVFQMIRAVKAVSEFPRTLFMLAFERKYVEEALISHNIKDADKYLDKIIQVRLNLPKISKVDLHKLATEELANLADVNLTEHFSTDQDRLTEVYHLCVKPIIQSPREIKRIFNRLYFLEKAIRGEVAFSDLFGLEALAIKAPSIYEHIVSNPGAYTGIPPEVDYTLEKPEEYIKKFEEDRRKEIEKIDPSERGYINELLKTLFPLIEGSQFGHLSQSQYSKEGRIASNDRLLIAITYGLPSEEVSTKDVNRFIQLPNERDEILKFYERTDTIERFIELMRQGNEQLNPVDPLNFLVTIGRIIELDVTKEIESKPRQMLAAGPIRQCWWVAKKVLSELSAEERKNMIFKLVDEEQIISLTSHIISEVIRQHGIISKEKELPETERWVASDELRELSERWITITSEAFRTKSFLTASDKSHIFFMMLNLAHEELPALVGPLLIDDADLDSFVQVFRGYGQDSTKGGFIRIEERWLASIGDIDKLRLRAEERIEAGVGDMALRAIYQSIRTGKEYYTVDASEREDW</sequence>
<evidence type="ECO:0000313" key="4">
    <source>
        <dbReference type="Proteomes" id="UP000007721"/>
    </source>
</evidence>
<dbReference type="AlphaFoldDB" id="A0A068F129"/>
<dbReference type="eggNOG" id="COG4928">
    <property type="taxonomic scope" value="Bacteria"/>
</dbReference>
<feature type="domain" description="KAP NTPase" evidence="2">
    <location>
        <begin position="22"/>
        <end position="309"/>
    </location>
</feature>
<dbReference type="InterPro" id="IPR027417">
    <property type="entry name" value="P-loop_NTPase"/>
</dbReference>
<protein>
    <submittedName>
        <fullName evidence="3">KAP family P-loop NTPase</fullName>
    </submittedName>
</protein>
<feature type="compositionally biased region" description="Basic and acidic residues" evidence="1">
    <location>
        <begin position="12"/>
        <end position="22"/>
    </location>
</feature>
<dbReference type="PANTHER" id="PTHR22674:SF6">
    <property type="entry name" value="NTPASE KAP FAMILY P-LOOP DOMAIN-CONTAINING PROTEIN 1"/>
    <property type="match status" value="1"/>
</dbReference>
<dbReference type="STRING" id="316067.Geob_2587"/>
<accession>A0A068F129</accession>
<reference evidence="3 4" key="1">
    <citation type="submission" date="2009-01" db="EMBL/GenBank/DDBJ databases">
        <title>Complete sequence of Geobacter sp. FRC-32.</title>
        <authorList>
            <consortium name="US DOE Joint Genome Institute"/>
            <person name="Lucas S."/>
            <person name="Copeland A."/>
            <person name="Lapidus A."/>
            <person name="Glavina del Rio T."/>
            <person name="Dalin E."/>
            <person name="Tice H."/>
            <person name="Bruce D."/>
            <person name="Goodwin L."/>
            <person name="Pitluck S."/>
            <person name="Saunders E."/>
            <person name="Brettin T."/>
            <person name="Detter J.C."/>
            <person name="Han C."/>
            <person name="Larimer F."/>
            <person name="Land M."/>
            <person name="Hauser L."/>
            <person name="Kyrpides N."/>
            <person name="Ovchinnikova G."/>
            <person name="Kostka J."/>
            <person name="Richardson P."/>
        </authorList>
    </citation>
    <scope>NUCLEOTIDE SEQUENCE [LARGE SCALE GENOMIC DNA]</scope>
    <source>
        <strain evidence="4">DSM 22248 / JCM 15807 / FRC-32</strain>
    </source>
</reference>
<keyword evidence="4" id="KW-1185">Reference proteome</keyword>
<evidence type="ECO:0000313" key="3">
    <source>
        <dbReference type="EMBL" id="AID58001.1"/>
    </source>
</evidence>
<dbReference type="SUPFAM" id="SSF52540">
    <property type="entry name" value="P-loop containing nucleoside triphosphate hydrolases"/>
    <property type="match status" value="1"/>
</dbReference>
<organism evidence="3 4">
    <name type="scientific">Geotalea daltonii (strain DSM 22248 / JCM 15807 / FRC-32)</name>
    <name type="common">Geobacter daltonii</name>
    <dbReference type="NCBI Taxonomy" id="316067"/>
    <lineage>
        <taxon>Bacteria</taxon>
        <taxon>Pseudomonadati</taxon>
        <taxon>Thermodesulfobacteriota</taxon>
        <taxon>Desulfuromonadia</taxon>
        <taxon>Geobacterales</taxon>
        <taxon>Geobacteraceae</taxon>
        <taxon>Geotalea</taxon>
    </lineage>
</organism>
<dbReference type="HOGENOM" id="CLU_1822579_0_0_7"/>
<dbReference type="InterPro" id="IPR052754">
    <property type="entry name" value="NTPase_KAP_P-loop"/>
</dbReference>
<evidence type="ECO:0000259" key="2">
    <source>
        <dbReference type="Pfam" id="PF07693"/>
    </source>
</evidence>
<name>A0A068F129_GEODF</name>
<dbReference type="Proteomes" id="UP000007721">
    <property type="component" value="Chromosome"/>
</dbReference>
<dbReference type="EMBL" id="CP001390">
    <property type="protein sequence ID" value="AID58001.1"/>
    <property type="molecule type" value="Genomic_DNA"/>
</dbReference>
<dbReference type="InterPro" id="IPR011646">
    <property type="entry name" value="KAP_P-loop"/>
</dbReference>
<gene>
    <name evidence="3" type="ordered locus">Geob_2587</name>
</gene>
<proteinExistence type="predicted"/>